<feature type="compositionally biased region" description="Basic and acidic residues" evidence="8">
    <location>
        <begin position="56"/>
        <end position="70"/>
    </location>
</feature>
<feature type="compositionally biased region" description="Basic and acidic residues" evidence="8">
    <location>
        <begin position="27"/>
        <end position="39"/>
    </location>
</feature>
<dbReference type="GO" id="GO:0004222">
    <property type="term" value="F:metalloendopeptidase activity"/>
    <property type="evidence" value="ECO:0007669"/>
    <property type="project" value="InterPro"/>
</dbReference>
<keyword evidence="6" id="KW-0862">Zinc</keyword>
<feature type="region of interest" description="Disordered" evidence="8">
    <location>
        <begin position="713"/>
        <end position="796"/>
    </location>
</feature>
<evidence type="ECO:0000256" key="7">
    <source>
        <dbReference type="ARBA" id="ARBA00023049"/>
    </source>
</evidence>
<feature type="compositionally biased region" description="Low complexity" evidence="8">
    <location>
        <begin position="887"/>
        <end position="903"/>
    </location>
</feature>
<name>A0AAQ4DRJ0_AMBAM</name>
<comment type="similarity">
    <text evidence="2">Belongs to the peptidase M13 family.</text>
</comment>
<comment type="cofactor">
    <cofactor evidence="1">
        <name>Zn(2+)</name>
        <dbReference type="ChEBI" id="CHEBI:29105"/>
    </cofactor>
</comment>
<feature type="compositionally biased region" description="Low complexity" evidence="8">
    <location>
        <begin position="769"/>
        <end position="780"/>
    </location>
</feature>
<keyword evidence="4" id="KW-0479">Metal-binding</keyword>
<feature type="compositionally biased region" description="Basic and acidic residues" evidence="8">
    <location>
        <begin position="904"/>
        <end position="915"/>
    </location>
</feature>
<dbReference type="EMBL" id="JARKHS020027740">
    <property type="protein sequence ID" value="KAK8765080.1"/>
    <property type="molecule type" value="Genomic_DNA"/>
</dbReference>
<feature type="compositionally biased region" description="Polar residues" evidence="8">
    <location>
        <begin position="623"/>
        <end position="644"/>
    </location>
</feature>
<organism evidence="11 12">
    <name type="scientific">Amblyomma americanum</name>
    <name type="common">Lone star tick</name>
    <dbReference type="NCBI Taxonomy" id="6943"/>
    <lineage>
        <taxon>Eukaryota</taxon>
        <taxon>Metazoa</taxon>
        <taxon>Ecdysozoa</taxon>
        <taxon>Arthropoda</taxon>
        <taxon>Chelicerata</taxon>
        <taxon>Arachnida</taxon>
        <taxon>Acari</taxon>
        <taxon>Parasitiformes</taxon>
        <taxon>Ixodida</taxon>
        <taxon>Ixodoidea</taxon>
        <taxon>Ixodidae</taxon>
        <taxon>Amblyomminae</taxon>
        <taxon>Amblyomma</taxon>
    </lineage>
</organism>
<dbReference type="Gene3D" id="1.10.1380.10">
    <property type="entry name" value="Neutral endopeptidase , domain2"/>
    <property type="match status" value="1"/>
</dbReference>
<evidence type="ECO:0000256" key="2">
    <source>
        <dbReference type="ARBA" id="ARBA00007357"/>
    </source>
</evidence>
<keyword evidence="5" id="KW-0378">Hydrolase</keyword>
<dbReference type="Proteomes" id="UP001321473">
    <property type="component" value="Unassembled WGS sequence"/>
</dbReference>
<feature type="compositionally biased region" description="Basic residues" evidence="8">
    <location>
        <begin position="278"/>
        <end position="288"/>
    </location>
</feature>
<dbReference type="GO" id="GO:0016485">
    <property type="term" value="P:protein processing"/>
    <property type="evidence" value="ECO:0007669"/>
    <property type="project" value="TreeGrafter"/>
</dbReference>
<feature type="compositionally biased region" description="Low complexity" evidence="8">
    <location>
        <begin position="71"/>
        <end position="83"/>
    </location>
</feature>
<evidence type="ECO:0000259" key="9">
    <source>
        <dbReference type="Pfam" id="PF01431"/>
    </source>
</evidence>
<dbReference type="InterPro" id="IPR008753">
    <property type="entry name" value="Peptidase_M13_N"/>
</dbReference>
<evidence type="ECO:0000313" key="11">
    <source>
        <dbReference type="EMBL" id="KAK8765080.1"/>
    </source>
</evidence>
<proteinExistence type="inferred from homology"/>
<sequence length="1722" mass="190167">PSKARRRPLSKNVGVAKKPQAKRGKTTSKDSYELSERVTKTKPARRKSLKSTAGASDKKYLNADRNKELSNDSARSSGGVSSSARDDTSQPPATGVSETADERITAAQEEQGVSSSSSKELPKRPARESRRRKAPEKDDSGCPGTSQGLTVTDLAMVLLDVLTAEQQQQQRKDQLQPQPQQMPPTRQDPSCEACAAQENLCGRCDTSLRGQELTISRCDKCRSSDEEERVKHVSRLSKPRSPKRRPQQVARFYEKEETDYDDAEFRRKPKQSFSQTKRGSRGKGRHRSEKPTAVEETTSTQVVETTEEAPYCPSDPRYGYVPEGMEPYYGDGCGLFLHDHCGQESFISYFRDLYPHYYLDAWDPGPSQACPWSGPCGAALPFDWSEQWPYAEPCPCITEAPQGTILRREEVWTEDGKHRHRVQEILEGVPASPSGADAGHERLKTVSRRFESQVPPWLTNSSAFPVAQNYEHRPHDGDERSGTYFREMSWSTSRRTVRYETFSWSSQNAADRRRRRSSTASDRKLKETKTSLLHEKKDTSASTSKLSKRPGKDSRASKRRHSGAPSVASVAAKSTAALLKLPAESPKLSPLSGRRLPGKAKAESKLLHEKHPAKPLPTRNVKLRQSSEVASQMLHSDTTISSINGDVPAKTASRKPSIAANRRASKTSGRGEAGSPSPGLRNISHEEISAVAVAKEKRTSAAGVTEECQAQAQHHGILKASHKTDAFDERRQSIQEVGEAKSENPISEDTYKPRSGAFEAEAGEKLPREAASTKAASEEAQTPAKDAALIPESRRGSVLSSISGICGTKGSTASSHEGSIGLDTTGFTEPEKTIHGTTASKEHDDAEIQASGNAEDNNEDRLDDVFSSAQGTPKGAKSPSREAIPGAVPTGTSSVATTAGAVPTKHESGSSEKSLKSSASNRSEKTAPAEKNGSSEEPSSGQEKPLGEQHSHEAEPEVQPLPLAAEADQEADTESKQDMDEILRELENQTTVIYPESNLVVVLAIVCIVWICVIVLLSRGSGPGWQSGSSTLTPPIPSTDITPSVVPPTRSYECSTDSCIKDGEYFAGLLNHDVSPCDNFYQYVCSHWEHLMQNPAAGIGVATSIDTMMEDIMHTNVLEYILDSTHNDVVEAKRLYQACMTKHGDESTIELRQLFATWPPAQRWPVESEVTVTVFDVWSAAARLMREFGLAALVGVQAAIDKTYGQSVIELQLPRLLFFRGDDQHSAIVSLFQAAISESAQLFNTSGMLYELTSDVMAVFKSIAKRKPHFPGLEVKLVPLENLDQGLQTFVNVLFEGTLTRNTTVQYSNPVYFDHELTELFNELEPRSLLNFLGFRLIVSVAPFLPDSMNLMKLYSVQATGRVLSPTPKWVLCLRAVESVLPVCVVKAHAKLTLATGTDLTSRAWMSQLESMFFRSIRRYSWMDSRTRHVVHFMLRRLRLARFYPPWSLKVDQCAGGALPPGSSPFHLFYEASKVSQSQRRAQLTRRARPREVGDAFGTLARFSPGHQAVYVPFGIVNASVPGNGTAFAFQLARMAVRLYFGLVPALLDDGTADESSTQLRYTDRAQRLLDELLDCLARDFRIVSGSMRHDADVDPDEARYALLAHTAAVALTHAAFKEMLHVNRIWNVDFRLAPLPNFTSEQLFFVHFARDNCESSDDAYKAHNYATHQRLPPEQRVNFPLRHLPAFAAAFHCMRDTPMRPFDSAMCRVFDSVQKHWSPLS</sequence>
<dbReference type="PROSITE" id="PS51885">
    <property type="entry name" value="NEPRILYSIN"/>
    <property type="match status" value="1"/>
</dbReference>
<keyword evidence="12" id="KW-1185">Reference proteome</keyword>
<dbReference type="InterPro" id="IPR018497">
    <property type="entry name" value="Peptidase_M13_C"/>
</dbReference>
<feature type="compositionally biased region" description="Basic and acidic residues" evidence="8">
    <location>
        <begin position="945"/>
        <end position="955"/>
    </location>
</feature>
<evidence type="ECO:0000256" key="3">
    <source>
        <dbReference type="ARBA" id="ARBA00022670"/>
    </source>
</evidence>
<evidence type="ECO:0000256" key="5">
    <source>
        <dbReference type="ARBA" id="ARBA00022801"/>
    </source>
</evidence>
<dbReference type="PANTHER" id="PTHR11733">
    <property type="entry name" value="ZINC METALLOPROTEASE FAMILY M13 NEPRILYSIN-RELATED"/>
    <property type="match status" value="1"/>
</dbReference>
<comment type="caution">
    <text evidence="11">The sequence shown here is derived from an EMBL/GenBank/DDBJ whole genome shotgun (WGS) entry which is preliminary data.</text>
</comment>
<feature type="compositionally biased region" description="Low complexity" evidence="8">
    <location>
        <begin position="175"/>
        <end position="188"/>
    </location>
</feature>
<protein>
    <recommendedName>
        <fullName evidence="13">M13 family peptidase</fullName>
    </recommendedName>
</protein>
<dbReference type="InterPro" id="IPR000718">
    <property type="entry name" value="Peptidase_M13"/>
</dbReference>
<gene>
    <name evidence="11" type="ORF">V5799_032311</name>
</gene>
<reference evidence="11 12" key="1">
    <citation type="journal article" date="2023" name="Arcadia Sci">
        <title>De novo assembly of a long-read Amblyomma americanum tick genome.</title>
        <authorList>
            <person name="Chou S."/>
            <person name="Poskanzer K.E."/>
            <person name="Rollins M."/>
            <person name="Thuy-Boun P.S."/>
        </authorList>
    </citation>
    <scope>NUCLEOTIDE SEQUENCE [LARGE SCALE GENOMIC DNA]</scope>
    <source>
        <strain evidence="11">F_SG_1</strain>
        <tissue evidence="11">Salivary glands</tissue>
    </source>
</reference>
<feature type="compositionally biased region" description="Basic residues" evidence="8">
    <location>
        <begin position="232"/>
        <end position="246"/>
    </location>
</feature>
<dbReference type="InterPro" id="IPR042089">
    <property type="entry name" value="Peptidase_M13_dom_2"/>
</dbReference>
<dbReference type="Pfam" id="PF01431">
    <property type="entry name" value="Peptidase_M13"/>
    <property type="match status" value="1"/>
</dbReference>
<evidence type="ECO:0000256" key="8">
    <source>
        <dbReference type="SAM" id="MobiDB-lite"/>
    </source>
</evidence>
<evidence type="ECO:0000256" key="4">
    <source>
        <dbReference type="ARBA" id="ARBA00022723"/>
    </source>
</evidence>
<feature type="compositionally biased region" description="Polar residues" evidence="8">
    <location>
        <begin position="808"/>
        <end position="817"/>
    </location>
</feature>
<dbReference type="GO" id="GO:0005886">
    <property type="term" value="C:plasma membrane"/>
    <property type="evidence" value="ECO:0007669"/>
    <property type="project" value="TreeGrafter"/>
</dbReference>
<keyword evidence="7" id="KW-0482">Metalloprotease</keyword>
<dbReference type="Pfam" id="PF05649">
    <property type="entry name" value="Peptidase_M13_N"/>
    <property type="match status" value="1"/>
</dbReference>
<evidence type="ECO:0008006" key="13">
    <source>
        <dbReference type="Google" id="ProtNLM"/>
    </source>
</evidence>
<dbReference type="InterPro" id="IPR024079">
    <property type="entry name" value="MetalloPept_cat_dom_sf"/>
</dbReference>
<dbReference type="Gene3D" id="3.40.390.10">
    <property type="entry name" value="Collagenase (Catalytic Domain)"/>
    <property type="match status" value="1"/>
</dbReference>
<evidence type="ECO:0000313" key="12">
    <source>
        <dbReference type="Proteomes" id="UP001321473"/>
    </source>
</evidence>
<feature type="region of interest" description="Disordered" evidence="8">
    <location>
        <begin position="166"/>
        <end position="192"/>
    </location>
</feature>
<feature type="compositionally biased region" description="Basic and acidic residues" evidence="8">
    <location>
        <begin position="600"/>
        <end position="612"/>
    </location>
</feature>
<dbReference type="GO" id="GO:0046872">
    <property type="term" value="F:metal ion binding"/>
    <property type="evidence" value="ECO:0007669"/>
    <property type="project" value="UniProtKB-KW"/>
</dbReference>
<evidence type="ECO:0000256" key="1">
    <source>
        <dbReference type="ARBA" id="ARBA00001947"/>
    </source>
</evidence>
<accession>A0AAQ4DRJ0</accession>
<evidence type="ECO:0000259" key="10">
    <source>
        <dbReference type="Pfam" id="PF05649"/>
    </source>
</evidence>
<feature type="non-terminal residue" evidence="11">
    <location>
        <position position="1"/>
    </location>
</feature>
<dbReference type="SUPFAM" id="SSF55486">
    <property type="entry name" value="Metalloproteases ('zincins'), catalytic domain"/>
    <property type="match status" value="1"/>
</dbReference>
<feature type="domain" description="Peptidase M13 C-terminal" evidence="9">
    <location>
        <begin position="1608"/>
        <end position="1702"/>
    </location>
</feature>
<dbReference type="PANTHER" id="PTHR11733:SF241">
    <property type="entry name" value="GH26575P-RELATED"/>
    <property type="match status" value="1"/>
</dbReference>
<feature type="compositionally biased region" description="Basic and acidic residues" evidence="8">
    <location>
        <begin position="829"/>
        <end position="846"/>
    </location>
</feature>
<feature type="compositionally biased region" description="Basic and acidic residues" evidence="8">
    <location>
        <begin position="722"/>
        <end position="742"/>
    </location>
</feature>
<feature type="compositionally biased region" description="Basic and acidic residues" evidence="8">
    <location>
        <begin position="521"/>
        <end position="539"/>
    </location>
</feature>
<feature type="region of interest" description="Disordered" evidence="8">
    <location>
        <begin position="224"/>
        <end position="307"/>
    </location>
</feature>
<feature type="region of interest" description="Disordered" evidence="8">
    <location>
        <begin position="808"/>
        <end position="961"/>
    </location>
</feature>
<feature type="domain" description="Peptidase M13 N-terminal" evidence="10">
    <location>
        <begin position="1076"/>
        <end position="1431"/>
    </location>
</feature>
<feature type="region of interest" description="Disordered" evidence="8">
    <location>
        <begin position="585"/>
        <end position="685"/>
    </location>
</feature>
<feature type="region of interest" description="Disordered" evidence="8">
    <location>
        <begin position="505"/>
        <end position="570"/>
    </location>
</feature>
<feature type="compositionally biased region" description="Low complexity" evidence="8">
    <location>
        <begin position="294"/>
        <end position="304"/>
    </location>
</feature>
<feature type="region of interest" description="Disordered" evidence="8">
    <location>
        <begin position="1"/>
        <end position="150"/>
    </location>
</feature>
<keyword evidence="3" id="KW-0645">Protease</keyword>
<feature type="compositionally biased region" description="Basic residues" evidence="8">
    <location>
        <begin position="40"/>
        <end position="49"/>
    </location>
</feature>
<evidence type="ECO:0000256" key="6">
    <source>
        <dbReference type="ARBA" id="ARBA00022833"/>
    </source>
</evidence>